<dbReference type="GO" id="GO:0060271">
    <property type="term" value="P:cilium assembly"/>
    <property type="evidence" value="ECO:0007669"/>
    <property type="project" value="TreeGrafter"/>
</dbReference>
<organism evidence="11 12">
    <name type="scientific">Callosobruchus maculatus</name>
    <name type="common">Southern cowpea weevil</name>
    <name type="synonym">Pulse bruchid</name>
    <dbReference type="NCBI Taxonomy" id="64391"/>
    <lineage>
        <taxon>Eukaryota</taxon>
        <taxon>Metazoa</taxon>
        <taxon>Ecdysozoa</taxon>
        <taxon>Arthropoda</taxon>
        <taxon>Hexapoda</taxon>
        <taxon>Insecta</taxon>
        <taxon>Pterygota</taxon>
        <taxon>Neoptera</taxon>
        <taxon>Endopterygota</taxon>
        <taxon>Coleoptera</taxon>
        <taxon>Polyphaga</taxon>
        <taxon>Cucujiformia</taxon>
        <taxon>Chrysomeloidea</taxon>
        <taxon>Chrysomelidae</taxon>
        <taxon>Bruchinae</taxon>
        <taxon>Bruchini</taxon>
        <taxon>Callosobruchus</taxon>
    </lineage>
</organism>
<feature type="compositionally biased region" description="Basic and acidic residues" evidence="9">
    <location>
        <begin position="278"/>
        <end position="296"/>
    </location>
</feature>
<keyword evidence="4 8" id="KW-0802">TPR repeat</keyword>
<dbReference type="AlphaFoldDB" id="A0A653DKA0"/>
<proteinExistence type="predicted"/>
<feature type="compositionally biased region" description="Low complexity" evidence="9">
    <location>
        <begin position="304"/>
        <end position="315"/>
    </location>
</feature>
<dbReference type="InterPro" id="IPR006612">
    <property type="entry name" value="THAP_Znf"/>
</dbReference>
<dbReference type="GO" id="GO:0070062">
    <property type="term" value="C:extracellular exosome"/>
    <property type="evidence" value="ECO:0007669"/>
    <property type="project" value="TreeGrafter"/>
</dbReference>
<keyword evidence="5" id="KW-0862">Zinc</keyword>
<keyword evidence="2" id="KW-0677">Repeat</keyword>
<dbReference type="GO" id="GO:0003341">
    <property type="term" value="P:cilium movement"/>
    <property type="evidence" value="ECO:0007669"/>
    <property type="project" value="TreeGrafter"/>
</dbReference>
<evidence type="ECO:0000256" key="1">
    <source>
        <dbReference type="ARBA" id="ARBA00022723"/>
    </source>
</evidence>
<keyword evidence="3 7" id="KW-0863">Zinc-finger</keyword>
<dbReference type="PANTHER" id="PTHR44314:SF1">
    <property type="entry name" value="CILIA- AND FLAGELLA-ASSOCIATED PROTEIN 70"/>
    <property type="match status" value="1"/>
</dbReference>
<name>A0A653DKA0_CALMS</name>
<evidence type="ECO:0000256" key="5">
    <source>
        <dbReference type="ARBA" id="ARBA00022833"/>
    </source>
</evidence>
<accession>A0A653DKA0</accession>
<evidence type="ECO:0000256" key="6">
    <source>
        <dbReference type="ARBA" id="ARBA00023125"/>
    </source>
</evidence>
<dbReference type="InterPro" id="IPR052628">
    <property type="entry name" value="CFAP70"/>
</dbReference>
<keyword evidence="12" id="KW-1185">Reference proteome</keyword>
<evidence type="ECO:0000256" key="7">
    <source>
        <dbReference type="PROSITE-ProRule" id="PRU00309"/>
    </source>
</evidence>
<feature type="region of interest" description="Disordered" evidence="9">
    <location>
        <begin position="600"/>
        <end position="668"/>
    </location>
</feature>
<evidence type="ECO:0000313" key="11">
    <source>
        <dbReference type="EMBL" id="VEN60650.1"/>
    </source>
</evidence>
<reference evidence="11 12" key="1">
    <citation type="submission" date="2019-01" db="EMBL/GenBank/DDBJ databases">
        <authorList>
            <person name="Sayadi A."/>
        </authorList>
    </citation>
    <scope>NUCLEOTIDE SEQUENCE [LARGE SCALE GENOMIC DNA]</scope>
</reference>
<evidence type="ECO:0000259" key="10">
    <source>
        <dbReference type="PROSITE" id="PS50950"/>
    </source>
</evidence>
<dbReference type="PROSITE" id="PS50950">
    <property type="entry name" value="ZF_THAP"/>
    <property type="match status" value="1"/>
</dbReference>
<dbReference type="GO" id="GO:0003677">
    <property type="term" value="F:DNA binding"/>
    <property type="evidence" value="ECO:0007669"/>
    <property type="project" value="UniProtKB-UniRule"/>
</dbReference>
<gene>
    <name evidence="11" type="ORF">CALMAC_LOCUS18275</name>
</gene>
<dbReference type="PROSITE" id="PS50005">
    <property type="entry name" value="TPR"/>
    <property type="match status" value="1"/>
</dbReference>
<sequence length="1217" mass="138252">MPPKCCVPGCKSNYKSVMATEGYIAVFKFPKEDDLHKEWIRSIPRDRWEPTKNSVVCLKHFEPKYVSDKMETYRSATGETQQFPRSKLFLLPGAKPTIFPNLPKYLSAVPLNTRKEPEQRRKEIFERNQKELDSWLNQDVINSFEVFVSQLKSKKDYPGLYAVSDISTKCTYREDLGGSDPIPITDEERIPIDYSASFQIDVNNMKELDHLISNPATLTVSQISGSFDPQLYEQLVTNEEVLQTPTKSYDSVVSIYEAITGQKVDVGSARGSSRGKKRGDGKDSDKKEKKDKAAKDKKSKKSKSSVSASSASTKGKSGKSEVSIAQTSEVYGICMIDFIPLFYGKSSFRETLLIKPTKKSLDHQMIPYKNHPKITVTVSIDQELYFKDSNILSLTVESIYNIPELMTPNQSYVICAMIPMEGSHRVPIQLTNPLYTTTTLSATNKCWPNTQAMANESNTTKYKMNPDTTNIINKVDTDIVPFLGEETPKLQFNMIKRNLLLADGMSEFAAHIKVHRRLALEMFMTTKKKSSTGSQTSIFDTKRAKNQPFLHLMVLLDLAALLYPGVSRIRLACPVRTFSYDEALKLGGLTDSYFLPTSKKEAKEGKDAGAKEAKAEKGGKKDKAASSKSSKSNKKGSKGKGSDAPDKSMKNLLPAKPEPPPEPEPSLQVYNEDKKPCFIIVELELLTPIMPKEEVEDLQDKLYDLLQAQPEGAPKVVLTQCLAKDLYKQTISEIIRDINKHYAAFVQQVMPSKQFSIASRFVKYLQKMGAYQKYVSSITKAATSLVNNKFSSDKLTNPKENLDLISDVFVQLVSEMHDAVNKLICSKLEPPQTEGIPVDEVYFYAKEAAQMGNAELANRYFMERICENQKNADYWLDYAIFQVELNNTDIAFECVQKALTADPNHKYGLLMMGALLSEKGMKENAETCLLNLMVQEQKWLEGWVTLHIFYEMIENPAGMDMSLEMAQKYADEPAPESDYISKIDDLLWSEDICPKTKFFRAACIYLKLRLFNWVEYALAHETQSNYAMVNYLLAANCYYKKLYPHALEHVKETENYYGIDCRVGSLYGHCLMALERYEEARDQFHHVLEAYNRPKNIHLVNLNCALAEETLGNDQEARKFILLSCKYNPSPYTWLRAGQLYFKQNDLLSAEECFSEANLRDNRSAEIWAHLCLVNLRLDRENEAMLCYNQVLQNNFSDKEFLALLNEELKTVLQCNE</sequence>
<dbReference type="EMBL" id="CAACVG010012678">
    <property type="protein sequence ID" value="VEN60650.1"/>
    <property type="molecule type" value="Genomic_DNA"/>
</dbReference>
<feature type="compositionally biased region" description="Basic and acidic residues" evidence="9">
    <location>
        <begin position="600"/>
        <end position="625"/>
    </location>
</feature>
<dbReference type="SMART" id="SM00692">
    <property type="entry name" value="DM3"/>
    <property type="match status" value="1"/>
</dbReference>
<evidence type="ECO:0000256" key="9">
    <source>
        <dbReference type="SAM" id="MobiDB-lite"/>
    </source>
</evidence>
<evidence type="ECO:0000256" key="4">
    <source>
        <dbReference type="ARBA" id="ARBA00022803"/>
    </source>
</evidence>
<evidence type="ECO:0000256" key="8">
    <source>
        <dbReference type="PROSITE-ProRule" id="PRU00339"/>
    </source>
</evidence>
<keyword evidence="6 7" id="KW-0238">DNA-binding</keyword>
<feature type="repeat" description="TPR" evidence="8">
    <location>
        <begin position="872"/>
        <end position="905"/>
    </location>
</feature>
<feature type="compositionally biased region" description="Basic and acidic residues" evidence="9">
    <location>
        <begin position="640"/>
        <end position="649"/>
    </location>
</feature>
<keyword evidence="1" id="KW-0479">Metal-binding</keyword>
<dbReference type="PANTHER" id="PTHR44314">
    <property type="entry name" value="CILIA- AND FLAGELLA-ASSOCIATED PROTEIN 70"/>
    <property type="match status" value="1"/>
</dbReference>
<evidence type="ECO:0000256" key="2">
    <source>
        <dbReference type="ARBA" id="ARBA00022737"/>
    </source>
</evidence>
<evidence type="ECO:0000313" key="12">
    <source>
        <dbReference type="Proteomes" id="UP000410492"/>
    </source>
</evidence>
<dbReference type="GO" id="GO:0008270">
    <property type="term" value="F:zinc ion binding"/>
    <property type="evidence" value="ECO:0007669"/>
    <property type="project" value="UniProtKB-KW"/>
</dbReference>
<feature type="region of interest" description="Disordered" evidence="9">
    <location>
        <begin position="266"/>
        <end position="319"/>
    </location>
</feature>
<dbReference type="InterPro" id="IPR019734">
    <property type="entry name" value="TPR_rpt"/>
</dbReference>
<dbReference type="OrthoDB" id="10262375at2759"/>
<dbReference type="SUPFAM" id="SSF57716">
    <property type="entry name" value="Glucocorticoid receptor-like (DNA-binding domain)"/>
    <property type="match status" value="1"/>
</dbReference>
<dbReference type="SUPFAM" id="SSF48452">
    <property type="entry name" value="TPR-like"/>
    <property type="match status" value="2"/>
</dbReference>
<dbReference type="Pfam" id="PF05485">
    <property type="entry name" value="THAP"/>
    <property type="match status" value="1"/>
</dbReference>
<dbReference type="InterPro" id="IPR011990">
    <property type="entry name" value="TPR-like_helical_dom_sf"/>
</dbReference>
<feature type="domain" description="THAP-type" evidence="10">
    <location>
        <begin position="1"/>
        <end position="99"/>
    </location>
</feature>
<protein>
    <recommendedName>
        <fullName evidence="10">THAP-type domain-containing protein</fullName>
    </recommendedName>
</protein>
<dbReference type="SMART" id="SM00028">
    <property type="entry name" value="TPR"/>
    <property type="match status" value="4"/>
</dbReference>
<dbReference type="Gene3D" id="1.25.40.10">
    <property type="entry name" value="Tetratricopeptide repeat domain"/>
    <property type="match status" value="2"/>
</dbReference>
<evidence type="ECO:0000256" key="3">
    <source>
        <dbReference type="ARBA" id="ARBA00022771"/>
    </source>
</evidence>
<dbReference type="GO" id="GO:0031514">
    <property type="term" value="C:motile cilium"/>
    <property type="evidence" value="ECO:0007669"/>
    <property type="project" value="TreeGrafter"/>
</dbReference>
<dbReference type="SMART" id="SM00980">
    <property type="entry name" value="THAP"/>
    <property type="match status" value="1"/>
</dbReference>
<dbReference type="Proteomes" id="UP000410492">
    <property type="component" value="Unassembled WGS sequence"/>
</dbReference>